<keyword evidence="2" id="KW-1185">Reference proteome</keyword>
<evidence type="ECO:0000313" key="1">
    <source>
        <dbReference type="EMBL" id="MCG4610954.1"/>
    </source>
</evidence>
<organism evidence="1 2">
    <name type="scientific">Anaeromassilibacillus senegalensis</name>
    <dbReference type="NCBI Taxonomy" id="1673717"/>
    <lineage>
        <taxon>Bacteria</taxon>
        <taxon>Bacillati</taxon>
        <taxon>Bacillota</taxon>
        <taxon>Clostridia</taxon>
        <taxon>Eubacteriales</taxon>
        <taxon>Acutalibacteraceae</taxon>
        <taxon>Anaeromassilibacillus</taxon>
    </lineage>
</organism>
<dbReference type="RefSeq" id="WP_191441158.1">
    <property type="nucleotide sequence ID" value="NZ_JAKNHQ010000010.1"/>
</dbReference>
<dbReference type="GO" id="GO:0016301">
    <property type="term" value="F:kinase activity"/>
    <property type="evidence" value="ECO:0007669"/>
    <property type="project" value="UniProtKB-KW"/>
</dbReference>
<gene>
    <name evidence="1" type="ORF">L0P57_08410</name>
</gene>
<dbReference type="InterPro" id="IPR003203">
    <property type="entry name" value="CobU/CobP"/>
</dbReference>
<dbReference type="Pfam" id="PF02283">
    <property type="entry name" value="CobU"/>
    <property type="match status" value="1"/>
</dbReference>
<evidence type="ECO:0000313" key="2">
    <source>
        <dbReference type="Proteomes" id="UP001298681"/>
    </source>
</evidence>
<dbReference type="Gene3D" id="3.40.50.300">
    <property type="entry name" value="P-loop containing nucleotide triphosphate hydrolases"/>
    <property type="match status" value="1"/>
</dbReference>
<dbReference type="SUPFAM" id="SSF52540">
    <property type="entry name" value="P-loop containing nucleoside triphosphate hydrolases"/>
    <property type="match status" value="1"/>
</dbReference>
<protein>
    <submittedName>
        <fullName evidence="1">Bifunctional adenosylcobinamide kinase/adenosylcobinamide-phosphate guanylyltransferase</fullName>
    </submittedName>
</protein>
<keyword evidence="1" id="KW-0418">Kinase</keyword>
<comment type="caution">
    <text evidence="1">The sequence shown here is derived from an EMBL/GenBank/DDBJ whole genome shotgun (WGS) entry which is preliminary data.</text>
</comment>
<dbReference type="GO" id="GO:0016779">
    <property type="term" value="F:nucleotidyltransferase activity"/>
    <property type="evidence" value="ECO:0007669"/>
    <property type="project" value="UniProtKB-KW"/>
</dbReference>
<reference evidence="1 2" key="1">
    <citation type="submission" date="2022-01" db="EMBL/GenBank/DDBJ databases">
        <title>Collection of gut derived symbiotic bacterial strains cultured from healthy donors.</title>
        <authorList>
            <person name="Lin H."/>
            <person name="Kohout C."/>
            <person name="Waligurski E."/>
            <person name="Pamer E.G."/>
        </authorList>
    </citation>
    <scope>NUCLEOTIDE SEQUENCE [LARGE SCALE GENOMIC DNA]</scope>
    <source>
        <strain evidence="1 2">DFI.7.58</strain>
    </source>
</reference>
<name>A0ABS9MJG6_9FIRM</name>
<keyword evidence="1" id="KW-0808">Transferase</keyword>
<dbReference type="InterPro" id="IPR027417">
    <property type="entry name" value="P-loop_NTPase"/>
</dbReference>
<proteinExistence type="predicted"/>
<accession>A0ABS9MJG6</accession>
<sequence length="127" mass="14125">MRLVIGGAYQGKLYWLLQQTGYTSSDVAYTLADAQRKPILAALHLEIRKLLEEGREPMREVEALLQENPAVAVVCDEIGCGVVPVDAFERAWREETGRVCCMLAERAARVDRVFCGIATCLKREGTP</sequence>
<keyword evidence="1" id="KW-0548">Nucleotidyltransferase</keyword>
<dbReference type="Proteomes" id="UP001298681">
    <property type="component" value="Unassembled WGS sequence"/>
</dbReference>
<dbReference type="EMBL" id="JAKNHQ010000010">
    <property type="protein sequence ID" value="MCG4610954.1"/>
    <property type="molecule type" value="Genomic_DNA"/>
</dbReference>